<gene>
    <name evidence="2" type="ORF">E5288_WYG015130</name>
</gene>
<comment type="caution">
    <text evidence="2">The sequence shown here is derived from an EMBL/GenBank/DDBJ whole genome shotgun (WGS) entry which is preliminary data.</text>
</comment>
<dbReference type="AlphaFoldDB" id="A0A6B0S4G4"/>
<dbReference type="EMBL" id="VBQZ03000149">
    <property type="protein sequence ID" value="MXQ95857.1"/>
    <property type="molecule type" value="Genomic_DNA"/>
</dbReference>
<accession>A0A6B0S4G4</accession>
<protein>
    <submittedName>
        <fullName evidence="2">Uncharacterized protein</fullName>
    </submittedName>
</protein>
<evidence type="ECO:0000256" key="1">
    <source>
        <dbReference type="SAM" id="MobiDB-lite"/>
    </source>
</evidence>
<evidence type="ECO:0000313" key="3">
    <source>
        <dbReference type="Proteomes" id="UP000322234"/>
    </source>
</evidence>
<evidence type="ECO:0000313" key="2">
    <source>
        <dbReference type="EMBL" id="MXQ95857.1"/>
    </source>
</evidence>
<dbReference type="Proteomes" id="UP000322234">
    <property type="component" value="Unassembled WGS sequence"/>
</dbReference>
<keyword evidence="3" id="KW-1185">Reference proteome</keyword>
<sequence>MQDAEIAELMDKLDQNKDQGVVTGTAGNQEGTQGLRSQAARLWLHPTPPGKSHGACDGAKVQDELAWVQCAQDPLRIWCEDGSEVTYFTPLDSTSHGHHPQTPENWMADNEDSENESKNMQMSKHSLLMSLRKVFEDVSGDDKEKDRKEQV</sequence>
<organism evidence="2 3">
    <name type="scientific">Bos mutus</name>
    <name type="common">wild yak</name>
    <dbReference type="NCBI Taxonomy" id="72004"/>
    <lineage>
        <taxon>Eukaryota</taxon>
        <taxon>Metazoa</taxon>
        <taxon>Chordata</taxon>
        <taxon>Craniata</taxon>
        <taxon>Vertebrata</taxon>
        <taxon>Euteleostomi</taxon>
        <taxon>Mammalia</taxon>
        <taxon>Eutheria</taxon>
        <taxon>Laurasiatheria</taxon>
        <taxon>Artiodactyla</taxon>
        <taxon>Ruminantia</taxon>
        <taxon>Pecora</taxon>
        <taxon>Bovidae</taxon>
        <taxon>Bovinae</taxon>
        <taxon>Bos</taxon>
    </lineage>
</organism>
<feature type="region of interest" description="Disordered" evidence="1">
    <location>
        <begin position="90"/>
        <end position="125"/>
    </location>
</feature>
<name>A0A6B0S4G4_9CETA</name>
<reference evidence="2" key="1">
    <citation type="submission" date="2019-10" db="EMBL/GenBank/DDBJ databases">
        <title>The sequence and de novo assembly of the wild yak genome.</title>
        <authorList>
            <person name="Liu Y."/>
        </authorList>
    </citation>
    <scope>NUCLEOTIDE SEQUENCE [LARGE SCALE GENOMIC DNA]</scope>
    <source>
        <strain evidence="2">WY2019</strain>
    </source>
</reference>
<proteinExistence type="predicted"/>